<dbReference type="AlphaFoldDB" id="A0A7S4UVR1"/>
<proteinExistence type="predicted"/>
<sequence>MGCCASSGLHPLSDKKVVSADGLEPTGGDIDDEAAAILSQGDLRLVSGLWLLSQGEGYRVQKLQELPRDEALVPPSNAAAMMLEGGINEGPPRVLALSYRWLTKEHPDPDGIQLKKVRDFLEKMLEAVFRSRRGASTLAELDIGILWDYMSLPQHPRSGAEQDVFLRGLKAINRLYGSTERTLTLQLIDDPDGSHPYHKSGWCRFEEAVAGIGKGGSLLLAVEEKPAPCIDGPPLPPPTVKYLEPHPGTEVLQAHGLDSLAQELRRQNAKESPMQAWRSLCSDMSSSRSPPLHPNDMAKLLRSDEVTFTNRSDVDMVIAKYRDFFRKVADTVVRLDYRHRLLASSEKTKRCGKVTWSPEQFRLLGNALGEDGLRSCKYLYLGGVNLREADARVLAEALVKATSLEEVQLPMEIADREGAGYATFFQDQSVEPAALRLLYKRLGESGVHYFFCDAEHV</sequence>
<name>A0A7S4UVR1_9DINO</name>
<accession>A0A7S4UVR1</accession>
<organism evidence="1">
    <name type="scientific">Alexandrium monilatum</name>
    <dbReference type="NCBI Taxonomy" id="311494"/>
    <lineage>
        <taxon>Eukaryota</taxon>
        <taxon>Sar</taxon>
        <taxon>Alveolata</taxon>
        <taxon>Dinophyceae</taxon>
        <taxon>Gonyaulacales</taxon>
        <taxon>Pyrocystaceae</taxon>
        <taxon>Alexandrium</taxon>
    </lineage>
</organism>
<reference evidence="1" key="1">
    <citation type="submission" date="2021-01" db="EMBL/GenBank/DDBJ databases">
        <authorList>
            <person name="Corre E."/>
            <person name="Pelletier E."/>
            <person name="Niang G."/>
            <person name="Scheremetjew M."/>
            <person name="Finn R."/>
            <person name="Kale V."/>
            <person name="Holt S."/>
            <person name="Cochrane G."/>
            <person name="Meng A."/>
            <person name="Brown T."/>
            <person name="Cohen L."/>
        </authorList>
    </citation>
    <scope>NUCLEOTIDE SEQUENCE</scope>
    <source>
        <strain evidence="1">CCMP3105</strain>
    </source>
</reference>
<dbReference type="EMBL" id="HBNR01046837">
    <property type="protein sequence ID" value="CAE4608541.1"/>
    <property type="molecule type" value="Transcribed_RNA"/>
</dbReference>
<gene>
    <name evidence="1" type="ORF">AMON00008_LOCUS32618</name>
</gene>
<evidence type="ECO:0000313" key="1">
    <source>
        <dbReference type="EMBL" id="CAE4608541.1"/>
    </source>
</evidence>
<protein>
    <submittedName>
        <fullName evidence="1">Uncharacterized protein</fullName>
    </submittedName>
</protein>